<evidence type="ECO:0000256" key="6">
    <source>
        <dbReference type="SAM" id="SignalP"/>
    </source>
</evidence>
<dbReference type="SUPFAM" id="SSF47565">
    <property type="entry name" value="Insect pheromone/odorant-binding proteins"/>
    <property type="match status" value="1"/>
</dbReference>
<proteinExistence type="inferred from homology"/>
<dbReference type="Proteomes" id="UP000069940">
    <property type="component" value="Unassembled WGS sequence"/>
</dbReference>
<dbReference type="Pfam" id="PF01395">
    <property type="entry name" value="PBP_GOBP"/>
    <property type="match status" value="1"/>
</dbReference>
<evidence type="ECO:0000256" key="4">
    <source>
        <dbReference type="ARBA" id="ARBA00022729"/>
    </source>
</evidence>
<dbReference type="EnsemblMetazoa" id="AALFPA23_000423.R37997">
    <property type="protein sequence ID" value="AALFPA23_000423.P37997"/>
    <property type="gene ID" value="AALFPA23_000423"/>
</dbReference>
<protein>
    <submittedName>
        <fullName evidence="7">Uncharacterized protein</fullName>
    </submittedName>
</protein>
<keyword evidence="4 6" id="KW-0732">Signal</keyword>
<dbReference type="Gene3D" id="1.10.238.20">
    <property type="entry name" value="Pheromone/general odorant binding protein domain"/>
    <property type="match status" value="2"/>
</dbReference>
<dbReference type="PANTHER" id="PTHR11857:SF46">
    <property type="entry name" value="GENERAL ODORANT-BINDING PROTEIN 99A-RELATED"/>
    <property type="match status" value="1"/>
</dbReference>
<evidence type="ECO:0000256" key="3">
    <source>
        <dbReference type="ARBA" id="ARBA00022525"/>
    </source>
</evidence>
<dbReference type="RefSeq" id="XP_019546559.3">
    <property type="nucleotide sequence ID" value="XM_019691014.3"/>
</dbReference>
<evidence type="ECO:0000256" key="1">
    <source>
        <dbReference type="ARBA" id="ARBA00004613"/>
    </source>
</evidence>
<dbReference type="PANTHER" id="PTHR11857">
    <property type="entry name" value="ODORANT BINDING PROTEIN-RELATED"/>
    <property type="match status" value="1"/>
</dbReference>
<reference evidence="8" key="1">
    <citation type="journal article" date="2015" name="Proc. Natl. Acad. Sci. U.S.A.">
        <title>Genome sequence of the Asian Tiger mosquito, Aedes albopictus, reveals insights into its biology, genetics, and evolution.</title>
        <authorList>
            <person name="Chen X.G."/>
            <person name="Jiang X."/>
            <person name="Gu J."/>
            <person name="Xu M."/>
            <person name="Wu Y."/>
            <person name="Deng Y."/>
            <person name="Zhang C."/>
            <person name="Bonizzoni M."/>
            <person name="Dermauw W."/>
            <person name="Vontas J."/>
            <person name="Armbruster P."/>
            <person name="Huang X."/>
            <person name="Yang Y."/>
            <person name="Zhang H."/>
            <person name="He W."/>
            <person name="Peng H."/>
            <person name="Liu Y."/>
            <person name="Wu K."/>
            <person name="Chen J."/>
            <person name="Lirakis M."/>
            <person name="Topalis P."/>
            <person name="Van Leeuwen T."/>
            <person name="Hall A.B."/>
            <person name="Jiang X."/>
            <person name="Thorpe C."/>
            <person name="Mueller R.L."/>
            <person name="Sun C."/>
            <person name="Waterhouse R.M."/>
            <person name="Yan G."/>
            <person name="Tu Z.J."/>
            <person name="Fang X."/>
            <person name="James A.A."/>
        </authorList>
    </citation>
    <scope>NUCLEOTIDE SEQUENCE [LARGE SCALE GENOMIC DNA]</scope>
    <source>
        <strain evidence="8">Foshan</strain>
    </source>
</reference>
<organism evidence="7 8">
    <name type="scientific">Aedes albopictus</name>
    <name type="common">Asian tiger mosquito</name>
    <name type="synonym">Stegomyia albopicta</name>
    <dbReference type="NCBI Taxonomy" id="7160"/>
    <lineage>
        <taxon>Eukaryota</taxon>
        <taxon>Metazoa</taxon>
        <taxon>Ecdysozoa</taxon>
        <taxon>Arthropoda</taxon>
        <taxon>Hexapoda</taxon>
        <taxon>Insecta</taxon>
        <taxon>Pterygota</taxon>
        <taxon>Neoptera</taxon>
        <taxon>Endopterygota</taxon>
        <taxon>Diptera</taxon>
        <taxon>Nematocera</taxon>
        <taxon>Culicoidea</taxon>
        <taxon>Culicidae</taxon>
        <taxon>Culicinae</taxon>
        <taxon>Aedini</taxon>
        <taxon>Aedes</taxon>
        <taxon>Stegomyia</taxon>
    </lineage>
</organism>
<comment type="similarity">
    <text evidence="2">Belongs to the PBP/GOBP family.</text>
</comment>
<dbReference type="CDD" id="cd23992">
    <property type="entry name" value="PBP_GOBP"/>
    <property type="match status" value="1"/>
</dbReference>
<dbReference type="InterPro" id="IPR036728">
    <property type="entry name" value="PBP_GOBP_sf"/>
</dbReference>
<keyword evidence="3" id="KW-0964">Secreted</keyword>
<comment type="subcellular location">
    <subcellularLocation>
        <location evidence="1">Secreted</location>
    </subcellularLocation>
</comment>
<evidence type="ECO:0000313" key="7">
    <source>
        <dbReference type="EnsemblMetazoa" id="AALFPA23_000423.P37997"/>
    </source>
</evidence>
<sequence>MGSITWCIFSLSLLSFASHDTIALQHATTLKSFDELRLECLQYLPPSESSYNVEDCSDRCLGLVGRFWNDTIGRSSNSIARFYRPDSCDQDYINRTLQCMCETVQTQPRNASCQRASCTMQCYQDQFGQLNNREPLYVPFNKFLGLRIVGQCAQMLQISGVRLDQIMVEGFDKTPEGRCLMRCFLIRAGLYSDRGGPDIERFSVQCEGYGPEYKQLVTNCYAELKSQQLDSCTLATRMLYECVQANEYSTSNILAVFEPYLEGTINIMDIAGSNIMVGLGPFVVYYPNLGR</sequence>
<feature type="chain" id="PRO_5047437017" evidence="6">
    <location>
        <begin position="24"/>
        <end position="291"/>
    </location>
</feature>
<accession>A0ABM1XK86</accession>
<reference evidence="7" key="2">
    <citation type="submission" date="2025-05" db="UniProtKB">
        <authorList>
            <consortium name="EnsemblMetazoa"/>
        </authorList>
    </citation>
    <scope>IDENTIFICATION</scope>
    <source>
        <strain evidence="7">Foshan</strain>
    </source>
</reference>
<keyword evidence="8" id="KW-1185">Reference proteome</keyword>
<dbReference type="InterPro" id="IPR006170">
    <property type="entry name" value="PBP/GOBP"/>
</dbReference>
<name>A0ABM1XK86_AEDAL</name>
<feature type="signal peptide" evidence="6">
    <location>
        <begin position="1"/>
        <end position="23"/>
    </location>
</feature>
<evidence type="ECO:0000256" key="2">
    <source>
        <dbReference type="ARBA" id="ARBA00008098"/>
    </source>
</evidence>
<evidence type="ECO:0000313" key="8">
    <source>
        <dbReference type="Proteomes" id="UP000069940"/>
    </source>
</evidence>
<evidence type="ECO:0000256" key="5">
    <source>
        <dbReference type="ARBA" id="ARBA00023157"/>
    </source>
</evidence>
<keyword evidence="5" id="KW-1015">Disulfide bond</keyword>
<dbReference type="GeneID" id="109416903"/>